<organism evidence="1 2">
    <name type="scientific">Frigoriglobus tundricola</name>
    <dbReference type="NCBI Taxonomy" id="2774151"/>
    <lineage>
        <taxon>Bacteria</taxon>
        <taxon>Pseudomonadati</taxon>
        <taxon>Planctomycetota</taxon>
        <taxon>Planctomycetia</taxon>
        <taxon>Gemmatales</taxon>
        <taxon>Gemmataceae</taxon>
        <taxon>Frigoriglobus</taxon>
    </lineage>
</organism>
<accession>A0A6M5YMI6</accession>
<proteinExistence type="predicted"/>
<sequence>MALETDPRPVYHPPNVEQMTTEWDAVTGTHSPSERPR</sequence>
<name>A0A6M5YMI6_9BACT</name>
<dbReference type="KEGG" id="ftj:FTUN_2677"/>
<reference evidence="2" key="1">
    <citation type="submission" date="2020-05" db="EMBL/GenBank/DDBJ databases">
        <title>Frigoriglobus tundricola gen. nov., sp. nov., a psychrotolerant cellulolytic planctomycete of the family Gemmataceae with two divergent copies of 16S rRNA gene.</title>
        <authorList>
            <person name="Kulichevskaya I.S."/>
            <person name="Ivanova A.A."/>
            <person name="Naumoff D.G."/>
            <person name="Beletsky A.V."/>
            <person name="Rijpstra W.I.C."/>
            <person name="Sinninghe Damste J.S."/>
            <person name="Mardanov A.V."/>
            <person name="Ravin N.V."/>
            <person name="Dedysh S.N."/>
        </authorList>
    </citation>
    <scope>NUCLEOTIDE SEQUENCE [LARGE SCALE GENOMIC DNA]</scope>
    <source>
        <strain evidence="2">PL17</strain>
    </source>
</reference>
<evidence type="ECO:0000313" key="1">
    <source>
        <dbReference type="EMBL" id="QJW95138.1"/>
    </source>
</evidence>
<dbReference type="Proteomes" id="UP000503447">
    <property type="component" value="Chromosome"/>
</dbReference>
<dbReference type="AlphaFoldDB" id="A0A6M5YMI6"/>
<evidence type="ECO:0000313" key="2">
    <source>
        <dbReference type="Proteomes" id="UP000503447"/>
    </source>
</evidence>
<keyword evidence="2" id="KW-1185">Reference proteome</keyword>
<gene>
    <name evidence="1" type="ORF">FTUN_2677</name>
</gene>
<dbReference type="EMBL" id="CP053452">
    <property type="protein sequence ID" value="QJW95138.1"/>
    <property type="molecule type" value="Genomic_DNA"/>
</dbReference>
<protein>
    <submittedName>
        <fullName evidence="1">Uncharacterized protein</fullName>
    </submittedName>
</protein>